<accession>A0A4R2P398</accession>
<feature type="transmembrane region" description="Helical" evidence="1">
    <location>
        <begin position="347"/>
        <end position="366"/>
    </location>
</feature>
<gene>
    <name evidence="3" type="ORF">EV195_101547</name>
</gene>
<evidence type="ECO:0008006" key="5">
    <source>
        <dbReference type="Google" id="ProtNLM"/>
    </source>
</evidence>
<proteinExistence type="predicted"/>
<evidence type="ECO:0000313" key="3">
    <source>
        <dbReference type="EMBL" id="TCP28371.1"/>
    </source>
</evidence>
<evidence type="ECO:0000256" key="2">
    <source>
        <dbReference type="SAM" id="SignalP"/>
    </source>
</evidence>
<feature type="chain" id="PRO_5020729062" description="DoxX-like protein" evidence="2">
    <location>
        <begin position="20"/>
        <end position="650"/>
    </location>
</feature>
<organism evidence="3 4">
    <name type="scientific">Tenacibaculum skagerrakense</name>
    <dbReference type="NCBI Taxonomy" id="186571"/>
    <lineage>
        <taxon>Bacteria</taxon>
        <taxon>Pseudomonadati</taxon>
        <taxon>Bacteroidota</taxon>
        <taxon>Flavobacteriia</taxon>
        <taxon>Flavobacteriales</taxon>
        <taxon>Flavobacteriaceae</taxon>
        <taxon>Tenacibaculum</taxon>
    </lineage>
</organism>
<feature type="signal peptide" evidence="2">
    <location>
        <begin position="1"/>
        <end position="19"/>
    </location>
</feature>
<keyword evidence="4" id="KW-1185">Reference proteome</keyword>
<comment type="caution">
    <text evidence="3">The sequence shown here is derived from an EMBL/GenBank/DDBJ whole genome shotgun (WGS) entry which is preliminary data.</text>
</comment>
<feature type="transmembrane region" description="Helical" evidence="1">
    <location>
        <begin position="206"/>
        <end position="226"/>
    </location>
</feature>
<feature type="transmembrane region" description="Helical" evidence="1">
    <location>
        <begin position="246"/>
        <end position="264"/>
    </location>
</feature>
<protein>
    <recommendedName>
        <fullName evidence="5">DoxX-like protein</fullName>
    </recommendedName>
</protein>
<reference evidence="3 4" key="1">
    <citation type="submission" date="2019-03" db="EMBL/GenBank/DDBJ databases">
        <title>Genomic Encyclopedia of Type Strains, Phase IV (KMG-IV): sequencing the most valuable type-strain genomes for metagenomic binning, comparative biology and taxonomic classification.</title>
        <authorList>
            <person name="Goeker M."/>
        </authorList>
    </citation>
    <scope>NUCLEOTIDE SEQUENCE [LARGE SCALE GENOMIC DNA]</scope>
    <source>
        <strain evidence="3 4">DSM 14836</strain>
    </source>
</reference>
<dbReference type="EMBL" id="SLXM01000001">
    <property type="protein sequence ID" value="TCP28371.1"/>
    <property type="molecule type" value="Genomic_DNA"/>
</dbReference>
<dbReference type="AlphaFoldDB" id="A0A4R2P398"/>
<feature type="transmembrane region" description="Helical" evidence="1">
    <location>
        <begin position="386"/>
        <end position="412"/>
    </location>
</feature>
<dbReference type="Proteomes" id="UP000294564">
    <property type="component" value="Unassembled WGS sequence"/>
</dbReference>
<keyword evidence="1" id="KW-0472">Membrane</keyword>
<keyword evidence="1" id="KW-1133">Transmembrane helix</keyword>
<evidence type="ECO:0000313" key="4">
    <source>
        <dbReference type="Proteomes" id="UP000294564"/>
    </source>
</evidence>
<name>A0A4R2P398_9FLAO</name>
<keyword evidence="2" id="KW-0732">Signal</keyword>
<evidence type="ECO:0000256" key="1">
    <source>
        <dbReference type="SAM" id="Phobius"/>
    </source>
</evidence>
<dbReference type="OrthoDB" id="102112at2"/>
<dbReference type="Gene3D" id="2.60.120.260">
    <property type="entry name" value="Galactose-binding domain-like"/>
    <property type="match status" value="1"/>
</dbReference>
<keyword evidence="1" id="KW-0812">Transmembrane</keyword>
<sequence length="650" mass="74777">MKKLILAVIAIIINLSSNAQSINQISRDWAPFSQVIKIKTDSVKKFKLTAFAKVETTDKKAKTGLWARVDNKEGAGRGFFDNMEDRPITSSKWQQYTIQGTINKDSEKLNFGALCYKNGKFYFDKFELYIEDENGEFQPVKIKNSSFETKIVDNLLPEWSLGISKGKPYRVKEFTISTSNDKVDGKYSLLMTGSGISQSTGSISGIGPFIVIVYLLILAFSLMTNISSKNEDGWSKTQLIGFRFSFIYFLLFIIFQNNGAYPFWSSLMSYPNELLHKFIPWVGKNILHLPYDITTFTNGSGDTTYDYVIMFVVFFIATVSTVIWSLVDKKSANYKKLYYWLTAAVRYYVGLMLISYGLIKVIQLQFSQPSFYRLFQPYSESSPMGLAWTFLGFSQGYNMFMGIAEVLAGLLLFRRTLTFGAIITLMTAMNVMAVNYFYDVPVKLLSTHLVLMTLFLLSRDIQKLFTFLFSSKTIEGLTVIKRPIFKKPLDISFKLIKAFVLIYSLGYGFYNTLEAKKTYGSDAPKSKLYGAYEITNHVINGDTLTHYKSKQLWKYLVFERQGSAQVRKMNKQRISYKTEIDTTNKKIKFSPYRGKGDNFTMNYTKSEDKFDFKFINNKDTISVETRKLGKDDFLLINRGFHWISEYPFNR</sequence>
<dbReference type="RefSeq" id="WP_132792512.1">
    <property type="nucleotide sequence ID" value="NZ_SLXM01000001.1"/>
</dbReference>
<feature type="transmembrane region" description="Helical" evidence="1">
    <location>
        <begin position="307"/>
        <end position="327"/>
    </location>
</feature>